<feature type="binding site" evidence="10">
    <location>
        <position position="208"/>
    </location>
    <ligand>
        <name>Zn(2+)</name>
        <dbReference type="ChEBI" id="CHEBI:29105"/>
        <label>2</label>
        <note>catalytic</note>
    </ligand>
</feature>
<evidence type="ECO:0000256" key="8">
    <source>
        <dbReference type="PIRSR" id="PIRSR601548-3"/>
    </source>
</evidence>
<keyword evidence="8 12" id="KW-0862">Zinc</keyword>
<reference evidence="13 14" key="1">
    <citation type="submission" date="2023-11" db="EMBL/GenBank/DDBJ databases">
        <authorList>
            <person name="Okamura Y."/>
        </authorList>
    </citation>
    <scope>NUCLEOTIDE SEQUENCE [LARGE SCALE GENOMIC DNA]</scope>
</reference>
<feature type="active site" description="Proton acceptor 2" evidence="6">
    <location>
        <position position="209"/>
    </location>
</feature>
<comment type="cofactor">
    <cofactor evidence="12">
        <name>Zn(2+)</name>
        <dbReference type="ChEBI" id="CHEBI:29105"/>
    </cofactor>
    <text evidence="12">Binds 2 Zn(2+) ions per subunit.</text>
</comment>
<comment type="caution">
    <text evidence="13">The sequence shown here is derived from an EMBL/GenBank/DDBJ whole genome shotgun (WGS) entry which is preliminary data.</text>
</comment>
<evidence type="ECO:0000313" key="13">
    <source>
        <dbReference type="EMBL" id="CAK1548860.1"/>
    </source>
</evidence>
<keyword evidence="14" id="KW-1185">Reference proteome</keyword>
<dbReference type="GO" id="GO:0008237">
    <property type="term" value="F:metallopeptidase activity"/>
    <property type="evidence" value="ECO:0007669"/>
    <property type="project" value="UniProtKB-KW"/>
</dbReference>
<feature type="active site" description="Proton donor 1" evidence="5">
    <location>
        <position position="428"/>
    </location>
</feature>
<comment type="similarity">
    <text evidence="1 11 12">Belongs to the peptidase M2 family.</text>
</comment>
<feature type="binding site" evidence="7">
    <location>
        <position position="437"/>
    </location>
    <ligand>
        <name>chloride</name>
        <dbReference type="ChEBI" id="CHEBI:17996"/>
        <label>1</label>
    </ligand>
</feature>
<evidence type="ECO:0000256" key="9">
    <source>
        <dbReference type="PIRSR" id="PIRSR601548-4"/>
    </source>
</evidence>
<evidence type="ECO:0000256" key="10">
    <source>
        <dbReference type="PIRSR" id="PIRSR601548-8"/>
    </source>
</evidence>
<evidence type="ECO:0000256" key="4">
    <source>
        <dbReference type="ARBA" id="ARBA00023180"/>
    </source>
</evidence>
<evidence type="ECO:0000313" key="14">
    <source>
        <dbReference type="Proteomes" id="UP001497472"/>
    </source>
</evidence>
<keyword evidence="12" id="KW-0645">Protease</keyword>
<evidence type="ECO:0000256" key="2">
    <source>
        <dbReference type="ARBA" id="ARBA00022729"/>
    </source>
</evidence>
<evidence type="ECO:0000256" key="11">
    <source>
        <dbReference type="PROSITE-ProRule" id="PRU01355"/>
    </source>
</evidence>
<keyword evidence="12" id="KW-0378">Hydrolase</keyword>
<keyword evidence="4 12" id="KW-0325">Glycoprotein</keyword>
<comment type="caution">
    <text evidence="11">Lacks conserved residue(s) required for the propagation of feature annotation.</text>
</comment>
<feature type="binding site" evidence="8">
    <location>
        <position position="208"/>
    </location>
    <ligand>
        <name>Zn(2+)</name>
        <dbReference type="ChEBI" id="CHEBI:29105"/>
        <label>1</label>
        <note>catalytic</note>
    </ligand>
</feature>
<keyword evidence="12" id="KW-0482">Metalloprotease</keyword>
<dbReference type="PROSITE" id="PS52011">
    <property type="entry name" value="PEPTIDASE_M2"/>
    <property type="match status" value="1"/>
</dbReference>
<dbReference type="PANTHER" id="PTHR10514:SF27">
    <property type="entry name" value="ANGIOTENSIN-CONVERTING ENZYME"/>
    <property type="match status" value="1"/>
</dbReference>
<feature type="disulfide bond" evidence="9 11">
    <location>
        <begin position="177"/>
        <end position="195"/>
    </location>
</feature>
<sequence>MMKFSKNEAVLKWTWSVWREKMKPMKTPYLSMVMVENNAARRNGYKDMGASWRDETEMPALRKLCYQLYESILPLYKLIHGVVRYQLRKIYGDVVPEKGPMPAHLLGDLWSQNWEPMADLILDHNINLDERIKNLNWTVGHMVKRAEDFYTSLGLPAMSDTFWRESVFARGNTSTRCHGTAADMFKTDDYRLLYCSDTKFDDLYVLHHEMGHIQYYMAYSNQPGLFRQANTALHEAIGDAIMIGVTIPQHLNRLGLLTDNELFNMTSGKLALNLKNDKTDKVYTHKEKDGGPDYFNRVKDNLETGVVERERKILFPLHNSNYILKNTKLNLHLNDLQERIKISKGKQIHKKNDDVTTDDIVMLKQALNKIPQIPFALVLDEYRWRLFEGSLDKMQLNEEFWRISQELQGISPVDKRGEEYFDVGAKYHVADNIPYTRYFLTSFLQYQLFEKLCKSAVFGHRNIDESLPYSIPLHRCDIYGSKAAGKILIDIMSRGSSENWEDILQEAVGVREISSAAIKNYFYPLSNRLKQIVEKYNIPIGWD</sequence>
<evidence type="ECO:0000256" key="7">
    <source>
        <dbReference type="PIRSR" id="PIRSR601548-2"/>
    </source>
</evidence>
<protein>
    <recommendedName>
        <fullName evidence="12">Angiotensin-converting enzyme</fullName>
        <ecNumber evidence="12">3.4.-.-</ecNumber>
    </recommendedName>
</protein>
<proteinExistence type="inferred from homology"/>
<evidence type="ECO:0000256" key="5">
    <source>
        <dbReference type="PIRSR" id="PIRSR601548-1"/>
    </source>
</evidence>
<gene>
    <name evidence="13" type="ORF">LNINA_LOCUS8212</name>
</gene>
<feature type="disulfide bond" evidence="9">
    <location>
        <begin position="453"/>
        <end position="476"/>
    </location>
</feature>
<feature type="active site" description="Proton donor 2" evidence="6">
    <location>
        <position position="428"/>
    </location>
</feature>
<feature type="binding site" evidence="10">
    <location>
        <position position="235"/>
    </location>
    <ligand>
        <name>Zn(2+)</name>
        <dbReference type="ChEBI" id="CHEBI:29105"/>
        <label>2</label>
        <note>catalytic</note>
    </ligand>
</feature>
<dbReference type="Proteomes" id="UP001497472">
    <property type="component" value="Unassembled WGS sequence"/>
</dbReference>
<dbReference type="GO" id="GO:0006508">
    <property type="term" value="P:proteolysis"/>
    <property type="evidence" value="ECO:0007669"/>
    <property type="project" value="UniProtKB-KW"/>
</dbReference>
<organism evidence="13 14">
    <name type="scientific">Leptosia nina</name>
    <dbReference type="NCBI Taxonomy" id="320188"/>
    <lineage>
        <taxon>Eukaryota</taxon>
        <taxon>Metazoa</taxon>
        <taxon>Ecdysozoa</taxon>
        <taxon>Arthropoda</taxon>
        <taxon>Hexapoda</taxon>
        <taxon>Insecta</taxon>
        <taxon>Pterygota</taxon>
        <taxon>Neoptera</taxon>
        <taxon>Endopterygota</taxon>
        <taxon>Lepidoptera</taxon>
        <taxon>Glossata</taxon>
        <taxon>Ditrysia</taxon>
        <taxon>Papilionoidea</taxon>
        <taxon>Pieridae</taxon>
        <taxon>Pierinae</taxon>
        <taxon>Leptosia</taxon>
    </lineage>
</organism>
<evidence type="ECO:0000256" key="6">
    <source>
        <dbReference type="PIRSR" id="PIRSR601548-11"/>
    </source>
</evidence>
<evidence type="ECO:0000256" key="1">
    <source>
        <dbReference type="ARBA" id="ARBA00008139"/>
    </source>
</evidence>
<dbReference type="InterPro" id="IPR001548">
    <property type="entry name" value="Peptidase_M2"/>
</dbReference>
<feature type="active site" description="Proton acceptor 1" evidence="5">
    <location>
        <position position="209"/>
    </location>
</feature>
<evidence type="ECO:0000256" key="12">
    <source>
        <dbReference type="RuleBase" id="RU361144"/>
    </source>
</evidence>
<accession>A0AAV1JIV9</accession>
<keyword evidence="8 12" id="KW-0479">Metal-binding</keyword>
<keyword evidence="12" id="KW-0121">Carboxypeptidase</keyword>
<dbReference type="EC" id="3.4.-.-" evidence="12"/>
<name>A0AAV1JIV9_9NEOP</name>
<dbReference type="AlphaFoldDB" id="A0AAV1JIV9"/>
<dbReference type="GO" id="GO:0004180">
    <property type="term" value="F:carboxypeptidase activity"/>
    <property type="evidence" value="ECO:0007669"/>
    <property type="project" value="UniProtKB-KW"/>
</dbReference>
<dbReference type="EMBL" id="CAVLEF010000011">
    <property type="protein sequence ID" value="CAK1548860.1"/>
    <property type="molecule type" value="Genomic_DNA"/>
</dbReference>
<keyword evidence="2" id="KW-0732">Signal</keyword>
<dbReference type="GO" id="GO:0046872">
    <property type="term" value="F:metal ion binding"/>
    <property type="evidence" value="ECO:0007669"/>
    <property type="project" value="UniProtKB-KW"/>
</dbReference>
<dbReference type="PRINTS" id="PR00791">
    <property type="entry name" value="PEPDIPTASEA"/>
</dbReference>
<evidence type="ECO:0000256" key="3">
    <source>
        <dbReference type="ARBA" id="ARBA00023157"/>
    </source>
</evidence>
<dbReference type="CDD" id="cd06461">
    <property type="entry name" value="M2_ACE"/>
    <property type="match status" value="1"/>
</dbReference>
<dbReference type="Pfam" id="PF01401">
    <property type="entry name" value="Peptidase_M2"/>
    <property type="match status" value="2"/>
</dbReference>
<keyword evidence="3 9" id="KW-1015">Disulfide bond</keyword>
<feature type="binding site" evidence="8">
    <location>
        <position position="212"/>
    </location>
    <ligand>
        <name>Zn(2+)</name>
        <dbReference type="ChEBI" id="CHEBI:29105"/>
        <label>1</label>
        <note>catalytic</note>
    </ligand>
</feature>
<dbReference type="SUPFAM" id="SSF55486">
    <property type="entry name" value="Metalloproteases ('zincins'), catalytic domain"/>
    <property type="match status" value="2"/>
</dbReference>
<dbReference type="GO" id="GO:0008241">
    <property type="term" value="F:peptidyl-dipeptidase activity"/>
    <property type="evidence" value="ECO:0007669"/>
    <property type="project" value="InterPro"/>
</dbReference>
<dbReference type="GO" id="GO:0016020">
    <property type="term" value="C:membrane"/>
    <property type="evidence" value="ECO:0007669"/>
    <property type="project" value="InterPro"/>
</dbReference>
<feature type="binding site" evidence="8">
    <location>
        <position position="235"/>
    </location>
    <ligand>
        <name>Zn(2+)</name>
        <dbReference type="ChEBI" id="CHEBI:29105"/>
        <label>1</label>
        <note>catalytic</note>
    </ligand>
</feature>
<feature type="binding site" evidence="10">
    <location>
        <position position="212"/>
    </location>
    <ligand>
        <name>Zn(2+)</name>
        <dbReference type="ChEBI" id="CHEBI:29105"/>
        <label>2</label>
        <note>catalytic</note>
    </ligand>
</feature>
<dbReference type="PANTHER" id="PTHR10514">
    <property type="entry name" value="ANGIOTENSIN-CONVERTING ENZYME"/>
    <property type="match status" value="1"/>
</dbReference>